<dbReference type="CDD" id="cd05015">
    <property type="entry name" value="SIS_PGI_1"/>
    <property type="match status" value="1"/>
</dbReference>
<dbReference type="EMBL" id="JAGQNY010000012">
    <property type="protein sequence ID" value="MCA9302334.1"/>
    <property type="molecule type" value="Genomic_DNA"/>
</dbReference>
<dbReference type="PANTHER" id="PTHR11469">
    <property type="entry name" value="GLUCOSE-6-PHOSPHATE ISOMERASE"/>
    <property type="match status" value="1"/>
</dbReference>
<proteinExistence type="inferred from homology"/>
<name>A0A955E1P8_UNCKA</name>
<dbReference type="EC" id="5.3.1.9" evidence="4"/>
<dbReference type="GO" id="GO:0006094">
    <property type="term" value="P:gluconeogenesis"/>
    <property type="evidence" value="ECO:0007669"/>
    <property type="project" value="UniProtKB-KW"/>
</dbReference>
<dbReference type="GO" id="GO:0006096">
    <property type="term" value="P:glycolytic process"/>
    <property type="evidence" value="ECO:0007669"/>
    <property type="project" value="UniProtKB-KW"/>
</dbReference>
<keyword evidence="1 4" id="KW-0312">Gluconeogenesis</keyword>
<dbReference type="InterPro" id="IPR046348">
    <property type="entry name" value="SIS_dom_sf"/>
</dbReference>
<dbReference type="AlphaFoldDB" id="A0A955E1P8"/>
<dbReference type="GO" id="GO:0051156">
    <property type="term" value="P:glucose 6-phosphate metabolic process"/>
    <property type="evidence" value="ECO:0007669"/>
    <property type="project" value="TreeGrafter"/>
</dbReference>
<sequence length="419" mass="47326">MEFIYKRYAAIDETVLLEQSTLTNEYTEYLRHVAEKNSYEYPESSINLPFDEDIFNLMIPLKEKMLSKPVKRIVLVGIGGDNLGTKAVYEALKTEKTTEILFLDTLDEPQLEKILKILEDDGSDDTLIIIASKSGKTIETLYNSSMLLQVNKAYIHRTIFITSENSPLWNFAQKNNCPALPIPLTVGGRYSVFSAVGLFPLFCAGIDTVKLLEGAMEARNNCLDKNILNNPARISAQLIFGNLEKDKNILDMLVFAPKLEALAKWYRQLVAESLGKDGKNITPTISVGTTDLHSVWQSYIGGHRNKQLCLVTLKHANKTYKIKGAVELPSEVKLKNINLIQLRNSIQAGVKETLLENRIPFTEIALGLIEEKEIGNFMQFKMMEVMQLGKLLKINAFDQPDVEGYKRKSLENLKIYADH</sequence>
<evidence type="ECO:0000313" key="5">
    <source>
        <dbReference type="EMBL" id="MCA9302334.1"/>
    </source>
</evidence>
<dbReference type="Proteomes" id="UP000714817">
    <property type="component" value="Unassembled WGS sequence"/>
</dbReference>
<dbReference type="InterPro" id="IPR001672">
    <property type="entry name" value="G6P_Isomerase"/>
</dbReference>
<dbReference type="Gene3D" id="3.40.50.10490">
    <property type="entry name" value="Glucose-6-phosphate isomerase like protein, domain 1"/>
    <property type="match status" value="2"/>
</dbReference>
<evidence type="ECO:0000313" key="6">
    <source>
        <dbReference type="Proteomes" id="UP000714817"/>
    </source>
</evidence>
<keyword evidence="3 4" id="KW-0413">Isomerase</keyword>
<accession>A0A955E1P8</accession>
<comment type="catalytic activity">
    <reaction evidence="4">
        <text>alpha-D-glucose 6-phosphate = beta-D-fructose 6-phosphate</text>
        <dbReference type="Rhea" id="RHEA:11816"/>
        <dbReference type="ChEBI" id="CHEBI:57634"/>
        <dbReference type="ChEBI" id="CHEBI:58225"/>
        <dbReference type="EC" id="5.3.1.9"/>
    </reaction>
</comment>
<reference evidence="5" key="1">
    <citation type="submission" date="2020-04" db="EMBL/GenBank/DDBJ databases">
        <authorList>
            <person name="Zhang T."/>
        </authorList>
    </citation>
    <scope>NUCLEOTIDE SEQUENCE</scope>
    <source>
        <strain evidence="5">HKST-UBA80</strain>
    </source>
</reference>
<protein>
    <recommendedName>
        <fullName evidence="4">Glucose-6-phosphate isomerase</fullName>
        <ecNumber evidence="4">5.3.1.9</ecNumber>
    </recommendedName>
</protein>
<dbReference type="SUPFAM" id="SSF53697">
    <property type="entry name" value="SIS domain"/>
    <property type="match status" value="1"/>
</dbReference>
<evidence type="ECO:0000256" key="1">
    <source>
        <dbReference type="ARBA" id="ARBA00022432"/>
    </source>
</evidence>
<dbReference type="PANTHER" id="PTHR11469:SF1">
    <property type="entry name" value="GLUCOSE-6-PHOSPHATE ISOMERASE"/>
    <property type="match status" value="1"/>
</dbReference>
<keyword evidence="2 4" id="KW-0324">Glycolysis</keyword>
<gene>
    <name evidence="5" type="ORF">KDA10_03200</name>
</gene>
<dbReference type="GO" id="GO:0004347">
    <property type="term" value="F:glucose-6-phosphate isomerase activity"/>
    <property type="evidence" value="ECO:0007669"/>
    <property type="project" value="UniProtKB-EC"/>
</dbReference>
<dbReference type="Pfam" id="PF00342">
    <property type="entry name" value="PGI"/>
    <property type="match status" value="1"/>
</dbReference>
<comment type="pathway">
    <text evidence="4">Carbohydrate degradation; glycolysis; D-glyceraldehyde 3-phosphate and glycerone phosphate from D-glucose: step 2/4.</text>
</comment>
<dbReference type="InterPro" id="IPR035476">
    <property type="entry name" value="SIS_PGI_1"/>
</dbReference>
<evidence type="ECO:0000256" key="2">
    <source>
        <dbReference type="ARBA" id="ARBA00023152"/>
    </source>
</evidence>
<organism evidence="5 6">
    <name type="scientific">candidate division WWE3 bacterium</name>
    <dbReference type="NCBI Taxonomy" id="2053526"/>
    <lineage>
        <taxon>Bacteria</taxon>
        <taxon>Katanobacteria</taxon>
    </lineage>
</organism>
<comment type="similarity">
    <text evidence="4">Belongs to the GPI family.</text>
</comment>
<dbReference type="GO" id="GO:0097367">
    <property type="term" value="F:carbohydrate derivative binding"/>
    <property type="evidence" value="ECO:0007669"/>
    <property type="project" value="InterPro"/>
</dbReference>
<evidence type="ECO:0000256" key="4">
    <source>
        <dbReference type="RuleBase" id="RU000612"/>
    </source>
</evidence>
<evidence type="ECO:0000256" key="3">
    <source>
        <dbReference type="ARBA" id="ARBA00023235"/>
    </source>
</evidence>
<dbReference type="GO" id="GO:0048029">
    <property type="term" value="F:monosaccharide binding"/>
    <property type="evidence" value="ECO:0007669"/>
    <property type="project" value="TreeGrafter"/>
</dbReference>
<dbReference type="GO" id="GO:0005829">
    <property type="term" value="C:cytosol"/>
    <property type="evidence" value="ECO:0007669"/>
    <property type="project" value="TreeGrafter"/>
</dbReference>
<comment type="caution">
    <text evidence="5">The sequence shown here is derived from an EMBL/GenBank/DDBJ whole genome shotgun (WGS) entry which is preliminary data.</text>
</comment>
<reference evidence="5" key="2">
    <citation type="journal article" date="2021" name="Microbiome">
        <title>Successional dynamics and alternative stable states in a saline activated sludge microbial community over 9 years.</title>
        <authorList>
            <person name="Wang Y."/>
            <person name="Ye J."/>
            <person name="Ju F."/>
            <person name="Liu L."/>
            <person name="Boyd J.A."/>
            <person name="Deng Y."/>
            <person name="Parks D.H."/>
            <person name="Jiang X."/>
            <person name="Yin X."/>
            <person name="Woodcroft B.J."/>
            <person name="Tyson G.W."/>
            <person name="Hugenholtz P."/>
            <person name="Polz M.F."/>
            <person name="Zhang T."/>
        </authorList>
    </citation>
    <scope>NUCLEOTIDE SEQUENCE</scope>
    <source>
        <strain evidence="5">HKST-UBA80</strain>
    </source>
</reference>
<dbReference type="PROSITE" id="PS51463">
    <property type="entry name" value="P_GLUCOSE_ISOMERASE_3"/>
    <property type="match status" value="1"/>
</dbReference>
<dbReference type="PRINTS" id="PR00662">
    <property type="entry name" value="G6PISOMERASE"/>
</dbReference>